<dbReference type="RefSeq" id="WP_013421576.1">
    <property type="nucleotide sequence ID" value="NC_014666.1"/>
</dbReference>
<feature type="transmembrane region" description="Helical" evidence="10">
    <location>
        <begin position="148"/>
        <end position="167"/>
    </location>
</feature>
<name>E3J8L0_PSEI1</name>
<evidence type="ECO:0000313" key="12">
    <source>
        <dbReference type="EMBL" id="ADP78453.1"/>
    </source>
</evidence>
<dbReference type="InterPro" id="IPR000515">
    <property type="entry name" value="MetI-like"/>
</dbReference>
<dbReference type="CDD" id="cd06261">
    <property type="entry name" value="TM_PBP2"/>
    <property type="match status" value="1"/>
</dbReference>
<dbReference type="Pfam" id="PF00528">
    <property type="entry name" value="BPD_transp_1"/>
    <property type="match status" value="1"/>
</dbReference>
<feature type="transmembrane region" description="Helical" evidence="10">
    <location>
        <begin position="54"/>
        <end position="77"/>
    </location>
</feature>
<reference evidence="12 13" key="1">
    <citation type="submission" date="2010-10" db="EMBL/GenBank/DDBJ databases">
        <title>Complete sequence of Frankia sp. EuI1c.</title>
        <authorList>
            <consortium name="US DOE Joint Genome Institute"/>
            <person name="Lucas S."/>
            <person name="Copeland A."/>
            <person name="Lapidus A."/>
            <person name="Cheng J.-F."/>
            <person name="Bruce D."/>
            <person name="Goodwin L."/>
            <person name="Pitluck S."/>
            <person name="Chertkov O."/>
            <person name="Detter J.C."/>
            <person name="Han C."/>
            <person name="Tapia R."/>
            <person name="Land M."/>
            <person name="Hauser L."/>
            <person name="Jeffries C."/>
            <person name="Kyrpides N."/>
            <person name="Ivanova N."/>
            <person name="Mikhailova N."/>
            <person name="Beauchemin N."/>
            <person name="Sen A."/>
            <person name="Sur S.A."/>
            <person name="Gtari M."/>
            <person name="Wall L."/>
            <person name="Tisa L."/>
            <person name="Woyke T."/>
        </authorList>
    </citation>
    <scope>NUCLEOTIDE SEQUENCE [LARGE SCALE GENOMIC DNA]</scope>
    <source>
        <strain evidence="13">DSM 45817 / CECT 9037 / EuI1c</strain>
    </source>
</reference>
<keyword evidence="7 10" id="KW-0812">Transmembrane</keyword>
<evidence type="ECO:0000313" key="13">
    <source>
        <dbReference type="Proteomes" id="UP000002484"/>
    </source>
</evidence>
<dbReference type="InParanoid" id="E3J8L0"/>
<sequence length="355" mass="37626">MTTATAEAPAGAPSDDHLHLKGNQLPAYALPAVAAGAVAVALVLYFATSIQGKIQTGLIAILLYGIGQTIASSLVEGGRRAVDRFVRTIIFGTLLLALIPLVAVLVQVLVKGASRLDGDFLTHSMAGISARDAGGGAYAALIGTLEQIGLASLISIPFGVLVAVYLVEYGRRNRLSRTISFFVDVLTGLPSIVAGLFIFAFWILLLHQHQTGFAGSLALVILMIPTVVRSTEEMLKLVPNELREASFALGIERWRTIMKVVIPTALPGIVTGVMLAISRVAGETAPLLLTIFGNDYINSNPFVGHQSSLPIFIFTEATKPQASAIARAWAGALTLIILIMLLNLIARLVSRRAKV</sequence>
<dbReference type="SUPFAM" id="SSF161098">
    <property type="entry name" value="MetI-like"/>
    <property type="match status" value="1"/>
</dbReference>
<dbReference type="GO" id="GO:0005315">
    <property type="term" value="F:phosphate transmembrane transporter activity"/>
    <property type="evidence" value="ECO:0007669"/>
    <property type="project" value="InterPro"/>
</dbReference>
<organism evidence="12 13">
    <name type="scientific">Pseudofrankia inefficax (strain DSM 45817 / CECT 9037 / DDB 130130 / EuI1c)</name>
    <name type="common">Frankia inefficax</name>
    <dbReference type="NCBI Taxonomy" id="298654"/>
    <lineage>
        <taxon>Bacteria</taxon>
        <taxon>Bacillati</taxon>
        <taxon>Actinomycetota</taxon>
        <taxon>Actinomycetes</taxon>
        <taxon>Frankiales</taxon>
        <taxon>Frankiaceae</taxon>
        <taxon>Pseudofrankia</taxon>
    </lineage>
</organism>
<keyword evidence="9 10" id="KW-0472">Membrane</keyword>
<dbReference type="Proteomes" id="UP000002484">
    <property type="component" value="Chromosome"/>
</dbReference>
<dbReference type="GO" id="GO:0035435">
    <property type="term" value="P:phosphate ion transmembrane transport"/>
    <property type="evidence" value="ECO:0007669"/>
    <property type="project" value="InterPro"/>
</dbReference>
<comment type="function">
    <text evidence="1">Part of the binding-protein-dependent transport system for phosphate; probably responsible for the translocation of the substrate across the membrane.</text>
</comment>
<evidence type="ECO:0000256" key="6">
    <source>
        <dbReference type="ARBA" id="ARBA00022592"/>
    </source>
</evidence>
<evidence type="ECO:0000256" key="1">
    <source>
        <dbReference type="ARBA" id="ARBA00003510"/>
    </source>
</evidence>
<dbReference type="InterPro" id="IPR035906">
    <property type="entry name" value="MetI-like_sf"/>
</dbReference>
<feature type="transmembrane region" description="Helical" evidence="10">
    <location>
        <begin position="211"/>
        <end position="228"/>
    </location>
</feature>
<evidence type="ECO:0000259" key="11">
    <source>
        <dbReference type="PROSITE" id="PS50928"/>
    </source>
</evidence>
<evidence type="ECO:0000256" key="7">
    <source>
        <dbReference type="ARBA" id="ARBA00022692"/>
    </source>
</evidence>
<dbReference type="eggNOG" id="COG0581">
    <property type="taxonomic scope" value="Bacteria"/>
</dbReference>
<dbReference type="PROSITE" id="PS50928">
    <property type="entry name" value="ABC_TM1"/>
    <property type="match status" value="1"/>
</dbReference>
<keyword evidence="8 10" id="KW-1133">Transmembrane helix</keyword>
<evidence type="ECO:0000256" key="10">
    <source>
        <dbReference type="RuleBase" id="RU363043"/>
    </source>
</evidence>
<keyword evidence="6" id="KW-0592">Phosphate transport</keyword>
<dbReference type="InterPro" id="IPR051408">
    <property type="entry name" value="Phosphate_transprt_permease"/>
</dbReference>
<comment type="similarity">
    <text evidence="3 10">Belongs to the binding-protein-dependent transport system permease family. CysTW subfamily.</text>
</comment>
<dbReference type="PANTHER" id="PTHR42922:SF1">
    <property type="entry name" value="PHOSPHATE TRANSPORT SYSTEM PERMEASE PROTEIN PSTA"/>
    <property type="match status" value="1"/>
</dbReference>
<keyword evidence="4" id="KW-0813">Transport</keyword>
<evidence type="ECO:0000256" key="2">
    <source>
        <dbReference type="ARBA" id="ARBA00004651"/>
    </source>
</evidence>
<dbReference type="EMBL" id="CP002299">
    <property type="protein sequence ID" value="ADP78453.1"/>
    <property type="molecule type" value="Genomic_DNA"/>
</dbReference>
<evidence type="ECO:0000256" key="9">
    <source>
        <dbReference type="ARBA" id="ARBA00023136"/>
    </source>
</evidence>
<dbReference type="PANTHER" id="PTHR42922">
    <property type="entry name" value="PHOSPHATE TRANSPORT SYSTEM PERMEASE PROTEIN PSTA"/>
    <property type="match status" value="1"/>
</dbReference>
<feature type="domain" description="ABC transmembrane type-1" evidence="11">
    <location>
        <begin position="141"/>
        <end position="346"/>
    </location>
</feature>
<dbReference type="KEGG" id="fri:FraEuI1c_0367"/>
<evidence type="ECO:0000256" key="5">
    <source>
        <dbReference type="ARBA" id="ARBA00022475"/>
    </source>
</evidence>
<dbReference type="STRING" id="298654.FraEuI1c_0367"/>
<dbReference type="FunCoup" id="E3J8L0">
    <property type="interactions" value="46"/>
</dbReference>
<dbReference type="Gene3D" id="1.10.3720.10">
    <property type="entry name" value="MetI-like"/>
    <property type="match status" value="1"/>
</dbReference>
<dbReference type="GO" id="GO:0005886">
    <property type="term" value="C:plasma membrane"/>
    <property type="evidence" value="ECO:0007669"/>
    <property type="project" value="UniProtKB-SubCell"/>
</dbReference>
<proteinExistence type="inferred from homology"/>
<dbReference type="InterPro" id="IPR005672">
    <property type="entry name" value="Phosphate_PstA"/>
</dbReference>
<keyword evidence="5 10" id="KW-1003">Cell membrane</keyword>
<feature type="transmembrane region" description="Helical" evidence="10">
    <location>
        <begin position="27"/>
        <end position="48"/>
    </location>
</feature>
<comment type="subcellular location">
    <subcellularLocation>
        <location evidence="2 10">Cell membrane</location>
        <topology evidence="2 10">Multi-pass membrane protein</topology>
    </subcellularLocation>
</comment>
<feature type="transmembrane region" description="Helical" evidence="10">
    <location>
        <begin position="89"/>
        <end position="110"/>
    </location>
</feature>
<gene>
    <name evidence="12" type="ordered locus">FraEuI1c_0367</name>
</gene>
<feature type="transmembrane region" description="Helical" evidence="10">
    <location>
        <begin position="328"/>
        <end position="349"/>
    </location>
</feature>
<evidence type="ECO:0000256" key="3">
    <source>
        <dbReference type="ARBA" id="ARBA00007069"/>
    </source>
</evidence>
<feature type="transmembrane region" description="Helical" evidence="10">
    <location>
        <begin position="260"/>
        <end position="281"/>
    </location>
</feature>
<dbReference type="NCBIfam" id="TIGR00974">
    <property type="entry name" value="3a0107s02c"/>
    <property type="match status" value="1"/>
</dbReference>
<feature type="transmembrane region" description="Helical" evidence="10">
    <location>
        <begin position="179"/>
        <end position="205"/>
    </location>
</feature>
<dbReference type="HOGENOM" id="CLU_033621_2_0_11"/>
<dbReference type="AlphaFoldDB" id="E3J8L0"/>
<accession>E3J8L0</accession>
<evidence type="ECO:0000256" key="4">
    <source>
        <dbReference type="ARBA" id="ARBA00022448"/>
    </source>
</evidence>
<evidence type="ECO:0000256" key="8">
    <source>
        <dbReference type="ARBA" id="ARBA00022989"/>
    </source>
</evidence>
<keyword evidence="13" id="KW-1185">Reference proteome</keyword>
<protein>
    <recommendedName>
        <fullName evidence="10">Phosphate transport system permease protein PstA</fullName>
    </recommendedName>
</protein>
<dbReference type="OrthoDB" id="9775069at2"/>